<organism evidence="7 8">
    <name type="scientific">Acetobacterium malicum</name>
    <dbReference type="NCBI Taxonomy" id="52692"/>
    <lineage>
        <taxon>Bacteria</taxon>
        <taxon>Bacillati</taxon>
        <taxon>Bacillota</taxon>
        <taxon>Clostridia</taxon>
        <taxon>Eubacteriales</taxon>
        <taxon>Eubacteriaceae</taxon>
        <taxon>Acetobacterium</taxon>
    </lineage>
</organism>
<feature type="transmembrane region" description="Helical" evidence="6">
    <location>
        <begin position="314"/>
        <end position="335"/>
    </location>
</feature>
<comment type="similarity">
    <text evidence="2">Belongs to the purine-cytosine permease (2.A.39) family.</text>
</comment>
<dbReference type="EMBL" id="WJBE01000002">
    <property type="protein sequence ID" value="MBC3898644.1"/>
    <property type="molecule type" value="Genomic_DNA"/>
</dbReference>
<keyword evidence="4 6" id="KW-1133">Transmembrane helix</keyword>
<dbReference type="CDD" id="cd11484">
    <property type="entry name" value="SLC-NCS1sbd_CobB-like"/>
    <property type="match status" value="1"/>
</dbReference>
<comment type="caution">
    <text evidence="7">The sequence shown here is derived from an EMBL/GenBank/DDBJ whole genome shotgun (WGS) entry which is preliminary data.</text>
</comment>
<feature type="transmembrane region" description="Helical" evidence="6">
    <location>
        <begin position="121"/>
        <end position="140"/>
    </location>
</feature>
<feature type="transmembrane region" description="Helical" evidence="6">
    <location>
        <begin position="243"/>
        <end position="270"/>
    </location>
</feature>
<evidence type="ECO:0000256" key="2">
    <source>
        <dbReference type="ARBA" id="ARBA00008974"/>
    </source>
</evidence>
<evidence type="ECO:0000313" key="7">
    <source>
        <dbReference type="EMBL" id="MBC3898644.1"/>
    </source>
</evidence>
<accession>A0ABR6YTY2</accession>
<sequence length="400" mass="43245">MQNENKLSNRSLSLLWFGAAISIAEVMTGTLIAPLGLKDGMMAIIIGHIIGTLILFLAGVIGSQSKLASIESSRISFGKYGSYFFSVMNILQLIGWTAVMVITAAKAIDGVTLNVFNYQNTMLWCLIIGVVITGWVLAGFKNIEKLNFIAVGLLFVGSIILSFQIFGGAASSSAVEGTMTFGGAVELSAIMPISWLPLIADYTRFSERKKSGVMVSSVSYFIGSCWMYIIGLGAALYVGTTDIFVLLTAMGLGVVALIIILFSTVTTAFLDVYSAGISFINITSKVKEKTVVLATCVIGVILAMITPIEQYQDFLYLIGSVFVPLFAILLTEYFIFKQVSPDGNKLIDLKNAIIWIAGVFIYRYLMGFEFPIGVTLPAMVLIAILCILVEKGRVLCSKKS</sequence>
<dbReference type="NCBIfam" id="TIGR02358">
    <property type="entry name" value="thia_cytX"/>
    <property type="match status" value="1"/>
</dbReference>
<feature type="transmembrane region" description="Helical" evidence="6">
    <location>
        <begin position="179"/>
        <end position="200"/>
    </location>
</feature>
<dbReference type="InterPro" id="IPR030191">
    <property type="entry name" value="CodB"/>
</dbReference>
<evidence type="ECO:0000256" key="5">
    <source>
        <dbReference type="ARBA" id="ARBA00023136"/>
    </source>
</evidence>
<dbReference type="InterPro" id="IPR001248">
    <property type="entry name" value="Pur-cyt_permease"/>
</dbReference>
<dbReference type="RefSeq" id="WP_186893270.1">
    <property type="nucleotide sequence ID" value="NZ_WJBE01000002.1"/>
</dbReference>
<comment type="subcellular location">
    <subcellularLocation>
        <location evidence="1">Membrane</location>
        <topology evidence="1">Multi-pass membrane protein</topology>
    </subcellularLocation>
</comment>
<evidence type="ECO:0000256" key="1">
    <source>
        <dbReference type="ARBA" id="ARBA00004141"/>
    </source>
</evidence>
<keyword evidence="3 6" id="KW-0812">Transmembrane</keyword>
<protein>
    <submittedName>
        <fullName evidence="7">Hydroxymethylpyrimidine transporter CytX</fullName>
    </submittedName>
</protein>
<evidence type="ECO:0000256" key="3">
    <source>
        <dbReference type="ARBA" id="ARBA00022692"/>
    </source>
</evidence>
<dbReference type="PANTHER" id="PTHR30569">
    <property type="entry name" value="CYTOSINE TRANSPORTER CODB"/>
    <property type="match status" value="1"/>
</dbReference>
<proteinExistence type="inferred from homology"/>
<feature type="transmembrane region" description="Helical" evidence="6">
    <location>
        <begin position="83"/>
        <end position="105"/>
    </location>
</feature>
<dbReference type="InterPro" id="IPR012732">
    <property type="entry name" value="Thia_CytX"/>
</dbReference>
<gene>
    <name evidence="7" type="primary">cytX</name>
    <name evidence="7" type="ORF">GH811_03330</name>
</gene>
<evidence type="ECO:0000256" key="4">
    <source>
        <dbReference type="ARBA" id="ARBA00022989"/>
    </source>
</evidence>
<dbReference type="Pfam" id="PF02133">
    <property type="entry name" value="Transp_cyt_pur"/>
    <property type="match status" value="1"/>
</dbReference>
<feature type="transmembrane region" description="Helical" evidence="6">
    <location>
        <begin position="370"/>
        <end position="389"/>
    </location>
</feature>
<evidence type="ECO:0000313" key="8">
    <source>
        <dbReference type="Proteomes" id="UP000622405"/>
    </source>
</evidence>
<feature type="transmembrane region" description="Helical" evidence="6">
    <location>
        <begin position="147"/>
        <end position="167"/>
    </location>
</feature>
<feature type="transmembrane region" description="Helical" evidence="6">
    <location>
        <begin position="41"/>
        <end position="62"/>
    </location>
</feature>
<keyword evidence="8" id="KW-1185">Reference proteome</keyword>
<feature type="transmembrane region" description="Helical" evidence="6">
    <location>
        <begin position="347"/>
        <end position="364"/>
    </location>
</feature>
<dbReference type="Gene3D" id="1.10.4160.10">
    <property type="entry name" value="Hydantoin permease"/>
    <property type="match status" value="1"/>
</dbReference>
<feature type="transmembrane region" description="Helical" evidence="6">
    <location>
        <begin position="12"/>
        <end position="35"/>
    </location>
</feature>
<feature type="transmembrane region" description="Helical" evidence="6">
    <location>
        <begin position="212"/>
        <end position="237"/>
    </location>
</feature>
<keyword evidence="5 6" id="KW-0472">Membrane</keyword>
<dbReference type="PANTHER" id="PTHR30569:SF0">
    <property type="entry name" value="CYTOSINE PERMEASE"/>
    <property type="match status" value="1"/>
</dbReference>
<dbReference type="Proteomes" id="UP000622405">
    <property type="component" value="Unassembled WGS sequence"/>
</dbReference>
<evidence type="ECO:0000256" key="6">
    <source>
        <dbReference type="SAM" id="Phobius"/>
    </source>
</evidence>
<name>A0ABR6YTY2_9FIRM</name>
<reference evidence="7 8" key="1">
    <citation type="journal article" date="2020" name="mSystems">
        <title>Defining Genomic and Predicted Metabolic Features of the Acetobacterium Genus.</title>
        <authorList>
            <person name="Ross D.E."/>
            <person name="Marshall C.W."/>
            <person name="Gulliver D."/>
            <person name="May H.D."/>
            <person name="Norman R.S."/>
        </authorList>
    </citation>
    <scope>NUCLEOTIDE SEQUENCE [LARGE SCALE GENOMIC DNA]</scope>
    <source>
        <strain evidence="7 8">DSM 4132</strain>
    </source>
</reference>
<feature type="transmembrane region" description="Helical" evidence="6">
    <location>
        <begin position="291"/>
        <end position="308"/>
    </location>
</feature>